<organism evidence="2 3">
    <name type="scientific">Thauera linaloolentis (strain DSM 12138 / JCM 21573 / CCUG 41526 / CIP 105981 / IAM 15112 / NBRC 102519 / 47Lol)</name>
    <dbReference type="NCBI Taxonomy" id="1123367"/>
    <lineage>
        <taxon>Bacteria</taxon>
        <taxon>Pseudomonadati</taxon>
        <taxon>Pseudomonadota</taxon>
        <taxon>Betaproteobacteria</taxon>
        <taxon>Rhodocyclales</taxon>
        <taxon>Zoogloeaceae</taxon>
        <taxon>Thauera</taxon>
    </lineage>
</organism>
<evidence type="ECO:0000313" key="3">
    <source>
        <dbReference type="Proteomes" id="UP000013232"/>
    </source>
</evidence>
<dbReference type="AlphaFoldDB" id="N6Y8C7"/>
<dbReference type="Gene3D" id="3.30.70.2970">
    <property type="entry name" value="Protein of unknown function (DUF541), domain 2"/>
    <property type="match status" value="1"/>
</dbReference>
<dbReference type="PANTHER" id="PTHR34387">
    <property type="entry name" value="SLR1258 PROTEIN"/>
    <property type="match status" value="1"/>
</dbReference>
<dbReference type="RefSeq" id="WP_004332806.1">
    <property type="nucleotide sequence ID" value="NZ_AMXE01000002.1"/>
</dbReference>
<dbReference type="Pfam" id="PF04402">
    <property type="entry name" value="SIMPL"/>
    <property type="match status" value="1"/>
</dbReference>
<sequence>MSIRLWPCIALSTALASPLATFPALAAAPQNSDTQQTIEFSANASQAAPNDLGVATLYAESNGKNAAALSKEINQRIGKALDLARGFASVKAQSGGVSTWPVYTKNGQGRIDSWRMRSEIRIESQDLGALSELIGKLQSDLALSGVAMQPSPETRRKIVDEATVSAIQAFDQRAALIAKTLGKRYRIVNMSIGDSGFHPPMKVRMQAAPAMMADSAYAPAPLEGGESELAVNISGRIELLD</sequence>
<dbReference type="GO" id="GO:0006974">
    <property type="term" value="P:DNA damage response"/>
    <property type="evidence" value="ECO:0007669"/>
    <property type="project" value="TreeGrafter"/>
</dbReference>
<dbReference type="EMBL" id="AMXE01000002">
    <property type="protein sequence ID" value="ENO90531.1"/>
    <property type="molecule type" value="Genomic_DNA"/>
</dbReference>
<feature type="signal peptide" evidence="1">
    <location>
        <begin position="1"/>
        <end position="26"/>
    </location>
</feature>
<reference evidence="2 3" key="1">
    <citation type="submission" date="2012-09" db="EMBL/GenBank/DDBJ databases">
        <title>Draft Genome Sequences of 6 Strains from Genus Thauera.</title>
        <authorList>
            <person name="Liu B."/>
            <person name="Shapleigh J.P."/>
            <person name="Frostegard A.H."/>
        </authorList>
    </citation>
    <scope>NUCLEOTIDE SEQUENCE [LARGE SCALE GENOMIC DNA]</scope>
    <source>
        <strain evidence="3">47Lol / DSM 12138</strain>
    </source>
</reference>
<protein>
    <submittedName>
        <fullName evidence="2">Cyclic nucleotide-binding protein</fullName>
    </submittedName>
</protein>
<dbReference type="OrthoDB" id="7062395at2"/>
<dbReference type="STRING" id="1123367.GCA_000621305_02455"/>
<dbReference type="PANTHER" id="PTHR34387:SF1">
    <property type="entry name" value="PERIPLASMIC IMMUNOGENIC PROTEIN"/>
    <property type="match status" value="1"/>
</dbReference>
<gene>
    <name evidence="2" type="ORF">C666_01465</name>
</gene>
<comment type="caution">
    <text evidence="2">The sequence shown here is derived from an EMBL/GenBank/DDBJ whole genome shotgun (WGS) entry which is preliminary data.</text>
</comment>
<evidence type="ECO:0000313" key="2">
    <source>
        <dbReference type="EMBL" id="ENO90531.1"/>
    </source>
</evidence>
<dbReference type="InterPro" id="IPR052022">
    <property type="entry name" value="26kDa_periplasmic_antigen"/>
</dbReference>
<accession>N6Y8C7</accession>
<dbReference type="Gene3D" id="3.30.110.170">
    <property type="entry name" value="Protein of unknown function (DUF541), domain 1"/>
    <property type="match status" value="1"/>
</dbReference>
<feature type="chain" id="PRO_5004128703" evidence="1">
    <location>
        <begin position="27"/>
        <end position="241"/>
    </location>
</feature>
<proteinExistence type="predicted"/>
<dbReference type="eggNOG" id="COG3471">
    <property type="taxonomic scope" value="Bacteria"/>
</dbReference>
<dbReference type="Proteomes" id="UP000013232">
    <property type="component" value="Unassembled WGS sequence"/>
</dbReference>
<keyword evidence="3" id="KW-1185">Reference proteome</keyword>
<keyword evidence="1" id="KW-0732">Signal</keyword>
<evidence type="ECO:0000256" key="1">
    <source>
        <dbReference type="SAM" id="SignalP"/>
    </source>
</evidence>
<dbReference type="InterPro" id="IPR007497">
    <property type="entry name" value="SIMPL/DUF541"/>
</dbReference>
<name>N6Y8C7_THAL4</name>